<dbReference type="SUPFAM" id="SSF56300">
    <property type="entry name" value="Metallo-dependent phosphatases"/>
    <property type="match status" value="1"/>
</dbReference>
<feature type="transmembrane region" description="Helical" evidence="1">
    <location>
        <begin position="37"/>
        <end position="58"/>
    </location>
</feature>
<proteinExistence type="predicted"/>
<feature type="domain" description="Calcineurin-like phosphoesterase" evidence="2">
    <location>
        <begin position="146"/>
        <end position="309"/>
    </location>
</feature>
<evidence type="ECO:0000313" key="3">
    <source>
        <dbReference type="EMBL" id="MFC0211281.1"/>
    </source>
</evidence>
<dbReference type="EMBL" id="JBHLWN010000014">
    <property type="protein sequence ID" value="MFC0211281.1"/>
    <property type="molecule type" value="Genomic_DNA"/>
</dbReference>
<feature type="transmembrane region" description="Helical" evidence="1">
    <location>
        <begin position="103"/>
        <end position="122"/>
    </location>
</feature>
<dbReference type="Proteomes" id="UP001589776">
    <property type="component" value="Unassembled WGS sequence"/>
</dbReference>
<dbReference type="InterPro" id="IPR051158">
    <property type="entry name" value="Metallophosphoesterase_sf"/>
</dbReference>
<dbReference type="CDD" id="cd07385">
    <property type="entry name" value="MPP_YkuE_C"/>
    <property type="match status" value="1"/>
</dbReference>
<organism evidence="3 4">
    <name type="scientific">Paenibacillus chartarius</name>
    <dbReference type="NCBI Taxonomy" id="747481"/>
    <lineage>
        <taxon>Bacteria</taxon>
        <taxon>Bacillati</taxon>
        <taxon>Bacillota</taxon>
        <taxon>Bacilli</taxon>
        <taxon>Bacillales</taxon>
        <taxon>Paenibacillaceae</taxon>
        <taxon>Paenibacillus</taxon>
    </lineage>
</organism>
<keyword evidence="4" id="KW-1185">Reference proteome</keyword>
<comment type="caution">
    <text evidence="3">The sequence shown here is derived from an EMBL/GenBank/DDBJ whole genome shotgun (WGS) entry which is preliminary data.</text>
</comment>
<feature type="transmembrane region" description="Helical" evidence="1">
    <location>
        <begin position="70"/>
        <end position="91"/>
    </location>
</feature>
<dbReference type="InterPro" id="IPR029052">
    <property type="entry name" value="Metallo-depent_PP-like"/>
</dbReference>
<evidence type="ECO:0000313" key="4">
    <source>
        <dbReference type="Proteomes" id="UP001589776"/>
    </source>
</evidence>
<sequence length="366" mass="40745">MFLAIAIIALLIYGGLVYYIGWRGYRWLRPGAATRRFKTLYIIVVALAASSFITGRIWESKILGMIGAYWMAVFYLLLLLVPVAHVTVILLRFTRLPRRGTQVWAGVATLALLVALLAYGSYNAYSPVVSSYEIKVERGASSLPSLRIAMAADTHFGLLSGKDHAERLVKEMNALKPDLILLPGDMFDDDIQPFINQKIDRILAGLQAPYGVYATLGNHDKHKGTMRQLIETLESSGINVLYDETVTVQDQLTLIGRKDRSDRGRMPLNVLMQGVDGAKPVILLEHQPYELDIAQQAGVDLMVSGHTHRGQVFPGNLITDAIYENDWGYVKKEQLHSIVTSGFGFWGPPIRIGTRSEIVSINVQFE</sequence>
<evidence type="ECO:0000259" key="2">
    <source>
        <dbReference type="Pfam" id="PF00149"/>
    </source>
</evidence>
<dbReference type="PANTHER" id="PTHR31302:SF0">
    <property type="entry name" value="TRANSMEMBRANE PROTEIN WITH METALLOPHOSPHOESTERASE DOMAIN"/>
    <property type="match status" value="1"/>
</dbReference>
<name>A0ABV6DF60_9BACL</name>
<gene>
    <name evidence="3" type="ORF">ACFFK0_02255</name>
</gene>
<dbReference type="Gene3D" id="3.60.21.10">
    <property type="match status" value="1"/>
</dbReference>
<accession>A0ABV6DF60</accession>
<protein>
    <submittedName>
        <fullName evidence="3">Metallophosphoesterase</fullName>
    </submittedName>
</protein>
<reference evidence="3 4" key="1">
    <citation type="submission" date="2024-09" db="EMBL/GenBank/DDBJ databases">
        <authorList>
            <person name="Sun Q."/>
            <person name="Mori K."/>
        </authorList>
    </citation>
    <scope>NUCLEOTIDE SEQUENCE [LARGE SCALE GENOMIC DNA]</scope>
    <source>
        <strain evidence="3 4">CCM 7759</strain>
    </source>
</reference>
<evidence type="ECO:0000256" key="1">
    <source>
        <dbReference type="SAM" id="Phobius"/>
    </source>
</evidence>
<keyword evidence="1" id="KW-0472">Membrane</keyword>
<dbReference type="RefSeq" id="WP_377468240.1">
    <property type="nucleotide sequence ID" value="NZ_JBHLWN010000014.1"/>
</dbReference>
<dbReference type="Pfam" id="PF00149">
    <property type="entry name" value="Metallophos"/>
    <property type="match status" value="1"/>
</dbReference>
<keyword evidence="1" id="KW-1133">Transmembrane helix</keyword>
<feature type="transmembrane region" description="Helical" evidence="1">
    <location>
        <begin position="6"/>
        <end position="25"/>
    </location>
</feature>
<dbReference type="PANTHER" id="PTHR31302">
    <property type="entry name" value="TRANSMEMBRANE PROTEIN WITH METALLOPHOSPHOESTERASE DOMAIN-RELATED"/>
    <property type="match status" value="1"/>
</dbReference>
<keyword evidence="1" id="KW-0812">Transmembrane</keyword>
<dbReference type="InterPro" id="IPR004843">
    <property type="entry name" value="Calcineurin-like_PHP"/>
</dbReference>